<sequence>MADVFDKDQRSQIMQKVKSHGNKSTEMKLISVFSANGICGWRRNYPVKGHPDFVFLKEKIAVFVDGCFWHGHDCRNTKPADNKEYWDKKRERNMRHDKEVTALFESRGWMVIRIWECELKKKNANLLMKKLEPLLTRKSL</sequence>
<name>A0A7X2TEC2_9CLOT</name>
<gene>
    <name evidence="7" type="ORF">FYJ39_14775</name>
</gene>
<dbReference type="RefSeq" id="WP_154473241.1">
    <property type="nucleotide sequence ID" value="NZ_VUMD01000014.1"/>
</dbReference>
<evidence type="ECO:0000313" key="8">
    <source>
        <dbReference type="Proteomes" id="UP000429958"/>
    </source>
</evidence>
<evidence type="ECO:0000256" key="5">
    <source>
        <dbReference type="ARBA" id="ARBA00023204"/>
    </source>
</evidence>
<evidence type="ECO:0000313" key="7">
    <source>
        <dbReference type="EMBL" id="MSS37796.1"/>
    </source>
</evidence>
<evidence type="ECO:0000256" key="6">
    <source>
        <dbReference type="ARBA" id="ARBA00029466"/>
    </source>
</evidence>
<dbReference type="InterPro" id="IPR011335">
    <property type="entry name" value="Restrct_endonuc-II-like"/>
</dbReference>
<dbReference type="SUPFAM" id="SSF52980">
    <property type="entry name" value="Restriction endonuclease-like"/>
    <property type="match status" value="1"/>
</dbReference>
<dbReference type="GO" id="GO:0004519">
    <property type="term" value="F:endonuclease activity"/>
    <property type="evidence" value="ECO:0007669"/>
    <property type="project" value="UniProtKB-KW"/>
</dbReference>
<dbReference type="InterPro" id="IPR004603">
    <property type="entry name" value="DNA_mismatch_endonuc_vsr"/>
</dbReference>
<reference evidence="7 8" key="1">
    <citation type="submission" date="2019-08" db="EMBL/GenBank/DDBJ databases">
        <title>In-depth cultivation of the pig gut microbiome towards novel bacterial diversity and tailored functional studies.</title>
        <authorList>
            <person name="Wylensek D."/>
            <person name="Hitch T.C.A."/>
            <person name="Clavel T."/>
        </authorList>
    </citation>
    <scope>NUCLEOTIDE SEQUENCE [LARGE SCALE GENOMIC DNA]</scope>
    <source>
        <strain evidence="7 8">WCA-389-WT-23D1</strain>
    </source>
</reference>
<dbReference type="GO" id="GO:0006298">
    <property type="term" value="P:mismatch repair"/>
    <property type="evidence" value="ECO:0007669"/>
    <property type="project" value="InterPro"/>
</dbReference>
<dbReference type="GO" id="GO:0016787">
    <property type="term" value="F:hydrolase activity"/>
    <property type="evidence" value="ECO:0007669"/>
    <property type="project" value="UniProtKB-KW"/>
</dbReference>
<comment type="caution">
    <text evidence="7">The sequence shown here is derived from an EMBL/GenBank/DDBJ whole genome shotgun (WGS) entry which is preliminary data.</text>
</comment>
<keyword evidence="8" id="KW-1185">Reference proteome</keyword>
<evidence type="ECO:0000256" key="2">
    <source>
        <dbReference type="ARBA" id="ARBA00022759"/>
    </source>
</evidence>
<dbReference type="NCBIfam" id="TIGR00632">
    <property type="entry name" value="vsr"/>
    <property type="match status" value="1"/>
</dbReference>
<keyword evidence="1" id="KW-0540">Nuclease</keyword>
<protein>
    <submittedName>
        <fullName evidence="7">Very short patch repair endonuclease</fullName>
    </submittedName>
</protein>
<evidence type="ECO:0000256" key="3">
    <source>
        <dbReference type="ARBA" id="ARBA00022763"/>
    </source>
</evidence>
<dbReference type="EMBL" id="VUMD01000014">
    <property type="protein sequence ID" value="MSS37796.1"/>
    <property type="molecule type" value="Genomic_DNA"/>
</dbReference>
<dbReference type="Pfam" id="PF03852">
    <property type="entry name" value="Vsr"/>
    <property type="match status" value="1"/>
</dbReference>
<organism evidence="7 8">
    <name type="scientific">Clostridium porci</name>
    <dbReference type="NCBI Taxonomy" id="2605778"/>
    <lineage>
        <taxon>Bacteria</taxon>
        <taxon>Bacillati</taxon>
        <taxon>Bacillota</taxon>
        <taxon>Clostridia</taxon>
        <taxon>Eubacteriales</taxon>
        <taxon>Clostridiaceae</taxon>
        <taxon>Clostridium</taxon>
    </lineage>
</organism>
<dbReference type="Proteomes" id="UP000429958">
    <property type="component" value="Unassembled WGS sequence"/>
</dbReference>
<proteinExistence type="inferred from homology"/>
<dbReference type="AlphaFoldDB" id="A0A7X2TEC2"/>
<keyword evidence="2 7" id="KW-0255">Endonuclease</keyword>
<comment type="similarity">
    <text evidence="6">Belongs to the Vsr family.</text>
</comment>
<dbReference type="Gene3D" id="3.40.960.10">
    <property type="entry name" value="VSR Endonuclease"/>
    <property type="match status" value="1"/>
</dbReference>
<keyword evidence="5" id="KW-0234">DNA repair</keyword>
<dbReference type="CDD" id="cd00221">
    <property type="entry name" value="Vsr"/>
    <property type="match status" value="1"/>
</dbReference>
<accession>A0A7X2TEC2</accession>
<evidence type="ECO:0000256" key="4">
    <source>
        <dbReference type="ARBA" id="ARBA00022801"/>
    </source>
</evidence>
<keyword evidence="4" id="KW-0378">Hydrolase</keyword>
<evidence type="ECO:0000256" key="1">
    <source>
        <dbReference type="ARBA" id="ARBA00022722"/>
    </source>
</evidence>
<keyword evidence="3" id="KW-0227">DNA damage</keyword>